<keyword evidence="2" id="KW-0961">Cell wall biogenesis/degradation</keyword>
<dbReference type="InterPro" id="IPR029062">
    <property type="entry name" value="Class_I_gatase-like"/>
</dbReference>
<keyword evidence="1 2" id="KW-0315">Glutamine amidotransferase</keyword>
<dbReference type="EMBL" id="JYJB01000010">
    <property type="protein sequence ID" value="KJL46265.1"/>
    <property type="molecule type" value="Genomic_DNA"/>
</dbReference>
<keyword evidence="2" id="KW-0133">Cell shape</keyword>
<evidence type="ECO:0000259" key="3">
    <source>
        <dbReference type="Pfam" id="PF07685"/>
    </source>
</evidence>
<dbReference type="GO" id="GO:0004359">
    <property type="term" value="F:glutaminase activity"/>
    <property type="evidence" value="ECO:0007669"/>
    <property type="project" value="UniProtKB-UniRule"/>
</dbReference>
<dbReference type="EC" id="6.3.5.13" evidence="2"/>
<dbReference type="InterPro" id="IPR043702">
    <property type="entry name" value="Lipid_II_synth_GatD"/>
</dbReference>
<organism evidence="4 5">
    <name type="scientific">Microbacterium hydrocarbonoxydans</name>
    <dbReference type="NCBI Taxonomy" id="273678"/>
    <lineage>
        <taxon>Bacteria</taxon>
        <taxon>Bacillati</taxon>
        <taxon>Actinomycetota</taxon>
        <taxon>Actinomycetes</taxon>
        <taxon>Micrococcales</taxon>
        <taxon>Microbacteriaceae</taxon>
        <taxon>Microbacterium</taxon>
    </lineage>
</organism>
<dbReference type="GO" id="GO:0071555">
    <property type="term" value="P:cell wall organization"/>
    <property type="evidence" value="ECO:0007669"/>
    <property type="project" value="UniProtKB-KW"/>
</dbReference>
<dbReference type="RefSeq" id="WP_052676384.1">
    <property type="nucleotide sequence ID" value="NZ_JYJB01000010.1"/>
</dbReference>
<evidence type="ECO:0000256" key="1">
    <source>
        <dbReference type="ARBA" id="ARBA00022962"/>
    </source>
</evidence>
<keyword evidence="2" id="KW-0378">Hydrolase</keyword>
<dbReference type="InterPro" id="IPR011698">
    <property type="entry name" value="GATase_3"/>
</dbReference>
<dbReference type="AlphaFoldDB" id="A0A0M2HHS8"/>
<dbReference type="STRING" id="273678.RS84_02892"/>
<evidence type="ECO:0000313" key="5">
    <source>
        <dbReference type="Proteomes" id="UP000033900"/>
    </source>
</evidence>
<keyword evidence="2" id="KW-0436">Ligase</keyword>
<evidence type="ECO:0000313" key="4">
    <source>
        <dbReference type="EMBL" id="KJL46265.1"/>
    </source>
</evidence>
<comment type="catalytic activity">
    <reaction evidence="2">
        <text>beta-D-GlcNAc-(1-&gt;4)-Mur2Ac(oyl-L-Ala-gamma-D-Glu-L-Lys-D-Ala-D-Ala)-di-trans,octa-cis-undecaprenyl diphosphate + L-glutamine + ATP + H2O = beta-D-GlcNAc-(1-&gt;4)-Mur2Ac(oyl-L-Ala-D-isoglutaminyl-L-Lys-D-Ala-D-Ala)-di-trans,octa-cis-undecaprenyl diphosphate + L-glutamate + ADP + phosphate + H(+)</text>
        <dbReference type="Rhea" id="RHEA:57928"/>
        <dbReference type="ChEBI" id="CHEBI:15377"/>
        <dbReference type="ChEBI" id="CHEBI:15378"/>
        <dbReference type="ChEBI" id="CHEBI:29985"/>
        <dbReference type="ChEBI" id="CHEBI:30616"/>
        <dbReference type="ChEBI" id="CHEBI:43474"/>
        <dbReference type="ChEBI" id="CHEBI:58359"/>
        <dbReference type="ChEBI" id="CHEBI:60033"/>
        <dbReference type="ChEBI" id="CHEBI:62233"/>
        <dbReference type="ChEBI" id="CHEBI:456216"/>
        <dbReference type="EC" id="6.3.5.13"/>
    </reaction>
</comment>
<comment type="caution">
    <text evidence="4">The sequence shown here is derived from an EMBL/GenBank/DDBJ whole genome shotgun (WGS) entry which is preliminary data.</text>
</comment>
<dbReference type="GO" id="GO:0016740">
    <property type="term" value="F:transferase activity"/>
    <property type="evidence" value="ECO:0007669"/>
    <property type="project" value="UniProtKB-KW"/>
</dbReference>
<keyword evidence="5" id="KW-1185">Reference proteome</keyword>
<comment type="subunit">
    <text evidence="2">Forms a heterodimer with MurT.</text>
</comment>
<name>A0A0M2HHS8_9MICO</name>
<dbReference type="GO" id="GO:0140282">
    <property type="term" value="F:carbon-nitrogen ligase activity on lipid II"/>
    <property type="evidence" value="ECO:0007669"/>
    <property type="project" value="UniProtKB-UniRule"/>
</dbReference>
<comment type="pathway">
    <text evidence="2">Cell wall biogenesis; peptidoglycan biosynthesis.</text>
</comment>
<dbReference type="GO" id="GO:0008360">
    <property type="term" value="P:regulation of cell shape"/>
    <property type="evidence" value="ECO:0007669"/>
    <property type="project" value="UniProtKB-KW"/>
</dbReference>
<dbReference type="UniPathway" id="UPA00219"/>
<comment type="caution">
    <text evidence="2">Lacks conserved residue(s) required for the propagation of feature annotation.</text>
</comment>
<feature type="domain" description="CobB/CobQ-like glutamine amidotransferase" evidence="3">
    <location>
        <begin position="31"/>
        <end position="191"/>
    </location>
</feature>
<dbReference type="OrthoDB" id="9782045at2"/>
<keyword evidence="4" id="KW-0808">Transferase</keyword>
<dbReference type="Pfam" id="PF07685">
    <property type="entry name" value="GATase_3"/>
    <property type="match status" value="1"/>
</dbReference>
<comment type="catalytic activity">
    <reaction evidence="2">
        <text>L-glutamine + H2O = L-glutamate + NH4(+)</text>
        <dbReference type="Rhea" id="RHEA:15889"/>
        <dbReference type="ChEBI" id="CHEBI:15377"/>
        <dbReference type="ChEBI" id="CHEBI:28938"/>
        <dbReference type="ChEBI" id="CHEBI:29985"/>
        <dbReference type="ChEBI" id="CHEBI:58359"/>
        <dbReference type="EC" id="3.5.1.2"/>
    </reaction>
</comment>
<dbReference type="HAMAP" id="MF_02213">
    <property type="entry name" value="Lipid_II_synth_GatD"/>
    <property type="match status" value="1"/>
</dbReference>
<dbReference type="GO" id="GO:0009252">
    <property type="term" value="P:peptidoglycan biosynthetic process"/>
    <property type="evidence" value="ECO:0007669"/>
    <property type="project" value="UniProtKB-UniRule"/>
</dbReference>
<evidence type="ECO:0000256" key="2">
    <source>
        <dbReference type="HAMAP-Rule" id="MF_02213"/>
    </source>
</evidence>
<dbReference type="SUPFAM" id="SSF52317">
    <property type="entry name" value="Class I glutamine amidotransferase-like"/>
    <property type="match status" value="1"/>
</dbReference>
<protein>
    <recommendedName>
        <fullName evidence="2">Lipid II isoglutaminyl synthase (glutamine-hydrolyzing) subunit GatD</fullName>
        <ecNumber evidence="2">6.3.5.13</ecNumber>
    </recommendedName>
    <alternativeName>
        <fullName evidence="2">Lipid II isoglutaminyl synthase glutaminase subunit</fullName>
        <ecNumber evidence="2">3.5.1.2</ecNumber>
    </alternativeName>
</protein>
<dbReference type="EC" id="3.5.1.2" evidence="2"/>
<keyword evidence="2" id="KW-0573">Peptidoglycan synthesis</keyword>
<dbReference type="PATRIC" id="fig|273678.4.peg.2894"/>
<feature type="binding site" evidence="2">
    <location>
        <position position="128"/>
    </location>
    <ligand>
        <name>substrate</name>
    </ligand>
</feature>
<proteinExistence type="inferred from homology"/>
<sequence>MTDAVRIVQLYPVELGITGDRGNVRALQVRLERAGVPVEVTRVGIGEAIPADADILVFGNGPLSAMRLVVDDLRARSAELEAFVASGRSLFSIGASAELLSQGVDLLDGDTLEGLGLFPFRVARTRERNVGYIIADTPDGRVIGFEDHASRWALGADAEVYGTVVAGRGSFAHGEGSGEIVRRDQAFASNVQGPALPLNPQWTDAILTAATARRGIEWSAGDAHAHLNEYAEGARTTIERLVHSKDFRTIGL</sequence>
<reference evidence="4 5" key="1">
    <citation type="submission" date="2015-02" db="EMBL/GenBank/DDBJ databases">
        <title>Draft genome sequences of ten Microbacterium spp. with emphasis on heavy metal contaminated environments.</title>
        <authorList>
            <person name="Corretto E."/>
        </authorList>
    </citation>
    <scope>NUCLEOTIDE SEQUENCE [LARGE SCALE GENOMIC DNA]</scope>
    <source>
        <strain evidence="4 5">SA35</strain>
    </source>
</reference>
<dbReference type="Gene3D" id="3.40.50.880">
    <property type="match status" value="1"/>
</dbReference>
<comment type="function">
    <text evidence="2">The lipid II isoglutaminyl synthase complex catalyzes the formation of alpha-D-isoglutamine in the cell wall lipid II stem peptide. The GatD subunit catalyzes the hydrolysis of glutamine to glutamate and ammonia. The resulting ammonia molecule is channeled to the active site of MurT.</text>
</comment>
<comment type="similarity">
    <text evidence="2">Belongs to the CobB/CobQ family. GatD subfamily.</text>
</comment>
<accession>A0A0M2HHS8</accession>
<gene>
    <name evidence="2" type="primary">gatD</name>
    <name evidence="4" type="ORF">RS84_02892</name>
</gene>
<dbReference type="Proteomes" id="UP000033900">
    <property type="component" value="Unassembled WGS sequence"/>
</dbReference>